<dbReference type="Pfam" id="PF04385">
    <property type="entry name" value="FAINT"/>
    <property type="match status" value="1"/>
</dbReference>
<reference evidence="2 3" key="1">
    <citation type="journal article" date="2012" name="BMC Genomics">
        <title>Comparative genomic analysis and phylogenetic position of Theileria equi.</title>
        <authorList>
            <person name="Kappmeyer L.S."/>
            <person name="Thiagarajan M."/>
            <person name="Herndon D.R."/>
            <person name="Ramsay J.D."/>
            <person name="Caler E."/>
            <person name="Djikeng A."/>
            <person name="Gillespie J.J."/>
            <person name="Lau A.O."/>
            <person name="Roalson E.H."/>
            <person name="Silva J.C."/>
            <person name="Silva M.G."/>
            <person name="Suarez C.E."/>
            <person name="Ueti M.W."/>
            <person name="Nene V.M."/>
            <person name="Mealey R.H."/>
            <person name="Knowles D.P."/>
            <person name="Brayton K.A."/>
        </authorList>
    </citation>
    <scope>NUCLEOTIDE SEQUENCE [LARGE SCALE GENOMIC DNA]</scope>
    <source>
        <strain evidence="2 3">WA</strain>
    </source>
</reference>
<dbReference type="VEuPathDB" id="PiroplasmaDB:BEWA_012590"/>
<keyword evidence="3" id="KW-1185">Reference proteome</keyword>
<proteinExistence type="predicted"/>
<sequence length="174" mass="19629">MRILAVLWTVCLVRLCSAGCCGGGTRDDDDESYGGSTENLRSQPRHVAPITLNLFNPDESKLEINTRNDEGVLLKTLTPKDGCVISSVMDGDKELWKSTAFKVSETYASRVNAHGYYCLSCTIYKHGNKEVLEMVVVENSSRGKKFFERNANSEWISIEKDDFFKKLNEMRKSE</sequence>
<evidence type="ECO:0000313" key="3">
    <source>
        <dbReference type="Proteomes" id="UP000031512"/>
    </source>
</evidence>
<dbReference type="GeneID" id="15804335"/>
<accession>L1LBQ6</accession>
<dbReference type="RefSeq" id="XP_004832152.1">
    <property type="nucleotide sequence ID" value="XM_004832095.1"/>
</dbReference>
<dbReference type="InterPro" id="IPR007480">
    <property type="entry name" value="DUF529"/>
</dbReference>
<gene>
    <name evidence="2" type="ORF">BEWA_012590</name>
</gene>
<protein>
    <submittedName>
        <fullName evidence="2">Signal peptide containing protein</fullName>
    </submittedName>
</protein>
<dbReference type="KEGG" id="beq:BEWA_012590"/>
<organism evidence="2 3">
    <name type="scientific">Theileria equi strain WA</name>
    <dbReference type="NCBI Taxonomy" id="1537102"/>
    <lineage>
        <taxon>Eukaryota</taxon>
        <taxon>Sar</taxon>
        <taxon>Alveolata</taxon>
        <taxon>Apicomplexa</taxon>
        <taxon>Aconoidasida</taxon>
        <taxon>Piroplasmida</taxon>
        <taxon>Theileriidae</taxon>
        <taxon>Theileria</taxon>
    </lineage>
</organism>
<keyword evidence="1" id="KW-0732">Signal</keyword>
<name>L1LBQ6_THEEQ</name>
<feature type="chain" id="PRO_5003952488" evidence="1">
    <location>
        <begin position="19"/>
        <end position="174"/>
    </location>
</feature>
<dbReference type="Proteomes" id="UP000031512">
    <property type="component" value="Unassembled WGS sequence"/>
</dbReference>
<dbReference type="EMBL" id="ACOU01000004">
    <property type="protein sequence ID" value="EKX72700.1"/>
    <property type="molecule type" value="Genomic_DNA"/>
</dbReference>
<dbReference type="AlphaFoldDB" id="L1LBQ6"/>
<feature type="signal peptide" evidence="1">
    <location>
        <begin position="1"/>
        <end position="18"/>
    </location>
</feature>
<evidence type="ECO:0000256" key="1">
    <source>
        <dbReference type="SAM" id="SignalP"/>
    </source>
</evidence>
<comment type="caution">
    <text evidence="2">The sequence shown here is derived from an EMBL/GenBank/DDBJ whole genome shotgun (WGS) entry which is preliminary data.</text>
</comment>
<evidence type="ECO:0000313" key="2">
    <source>
        <dbReference type="EMBL" id="EKX72700.1"/>
    </source>
</evidence>